<accession>A0A550CKG6</accession>
<feature type="region of interest" description="Disordered" evidence="1">
    <location>
        <begin position="87"/>
        <end position="126"/>
    </location>
</feature>
<comment type="caution">
    <text evidence="2">The sequence shown here is derived from an EMBL/GenBank/DDBJ whole genome shotgun (WGS) entry which is preliminary data.</text>
</comment>
<name>A0A550CKG6_9AGAR</name>
<sequence>MHRGDRRDLRIDGSVLYDDIGRSGGEGATSTCGIGGTGSFSGWSGCAGCGERGADDGDATRNTGIVACAAGCGAGDMRMCGESGPAGDALNSGSGVRKEPSSVKVSPVDIEATEDAKNGGGGGGTRMGYGCGARRRLHSDGGSGCDG</sequence>
<reference evidence="2 3" key="1">
    <citation type="journal article" date="2019" name="New Phytol.">
        <title>Comparative genomics reveals unique wood-decay strategies and fruiting body development in the Schizophyllaceae.</title>
        <authorList>
            <person name="Almasi E."/>
            <person name="Sahu N."/>
            <person name="Krizsan K."/>
            <person name="Balint B."/>
            <person name="Kovacs G.M."/>
            <person name="Kiss B."/>
            <person name="Cseklye J."/>
            <person name="Drula E."/>
            <person name="Henrissat B."/>
            <person name="Nagy I."/>
            <person name="Chovatia M."/>
            <person name="Adam C."/>
            <person name="LaButti K."/>
            <person name="Lipzen A."/>
            <person name="Riley R."/>
            <person name="Grigoriev I.V."/>
            <person name="Nagy L.G."/>
        </authorList>
    </citation>
    <scope>NUCLEOTIDE SEQUENCE [LARGE SCALE GENOMIC DNA]</scope>
    <source>
        <strain evidence="2 3">NL-1724</strain>
    </source>
</reference>
<keyword evidence="3" id="KW-1185">Reference proteome</keyword>
<dbReference type="AlphaFoldDB" id="A0A550CKG6"/>
<evidence type="ECO:0000313" key="2">
    <source>
        <dbReference type="EMBL" id="TRM65300.1"/>
    </source>
</evidence>
<dbReference type="Proteomes" id="UP000320762">
    <property type="component" value="Unassembled WGS sequence"/>
</dbReference>
<gene>
    <name evidence="2" type="ORF">BD626DRAFT_535778</name>
</gene>
<protein>
    <submittedName>
        <fullName evidence="2">Uncharacterized protein</fullName>
    </submittedName>
</protein>
<dbReference type="EMBL" id="VDMD01000005">
    <property type="protein sequence ID" value="TRM65300.1"/>
    <property type="molecule type" value="Genomic_DNA"/>
</dbReference>
<proteinExistence type="predicted"/>
<evidence type="ECO:0000256" key="1">
    <source>
        <dbReference type="SAM" id="MobiDB-lite"/>
    </source>
</evidence>
<organism evidence="2 3">
    <name type="scientific">Schizophyllum amplum</name>
    <dbReference type="NCBI Taxonomy" id="97359"/>
    <lineage>
        <taxon>Eukaryota</taxon>
        <taxon>Fungi</taxon>
        <taxon>Dikarya</taxon>
        <taxon>Basidiomycota</taxon>
        <taxon>Agaricomycotina</taxon>
        <taxon>Agaricomycetes</taxon>
        <taxon>Agaricomycetidae</taxon>
        <taxon>Agaricales</taxon>
        <taxon>Schizophyllaceae</taxon>
        <taxon>Schizophyllum</taxon>
    </lineage>
</organism>
<evidence type="ECO:0000313" key="3">
    <source>
        <dbReference type="Proteomes" id="UP000320762"/>
    </source>
</evidence>